<evidence type="ECO:0000313" key="6">
    <source>
        <dbReference type="Proteomes" id="UP000182658"/>
    </source>
</evidence>
<dbReference type="InterPro" id="IPR050309">
    <property type="entry name" value="Type-B_Carboxylest/Lipase"/>
</dbReference>
<dbReference type="STRING" id="1408157.A0A1J7JAF8"/>
<dbReference type="SUPFAM" id="SSF53474">
    <property type="entry name" value="alpha/beta-Hydrolases"/>
    <property type="match status" value="1"/>
</dbReference>
<dbReference type="Gene3D" id="3.40.50.1820">
    <property type="entry name" value="alpha/beta hydrolase"/>
    <property type="match status" value="1"/>
</dbReference>
<dbReference type="InterPro" id="IPR019826">
    <property type="entry name" value="Carboxylesterase_B_AS"/>
</dbReference>
<dbReference type="Proteomes" id="UP000182658">
    <property type="component" value="Unassembled WGS sequence"/>
</dbReference>
<name>A0A1J7JAF8_9PEZI</name>
<gene>
    <name evidence="5" type="ORF">CONLIGDRAFT_484217</name>
</gene>
<keyword evidence="3" id="KW-0732">Signal</keyword>
<evidence type="ECO:0000256" key="3">
    <source>
        <dbReference type="RuleBase" id="RU361235"/>
    </source>
</evidence>
<accession>A0A1J7JAF8</accession>
<dbReference type="InterPro" id="IPR002018">
    <property type="entry name" value="CarbesteraseB"/>
</dbReference>
<keyword evidence="6" id="KW-1185">Reference proteome</keyword>
<dbReference type="GO" id="GO:0016787">
    <property type="term" value="F:hydrolase activity"/>
    <property type="evidence" value="ECO:0007669"/>
    <property type="project" value="UniProtKB-KW"/>
</dbReference>
<dbReference type="PANTHER" id="PTHR11559">
    <property type="entry name" value="CARBOXYLESTERASE"/>
    <property type="match status" value="1"/>
</dbReference>
<feature type="chain" id="PRO_5011819905" description="Carboxylic ester hydrolase" evidence="3">
    <location>
        <begin position="23"/>
        <end position="567"/>
    </location>
</feature>
<dbReference type="OrthoDB" id="408631at2759"/>
<comment type="similarity">
    <text evidence="1 3">Belongs to the type-B carboxylesterase/lipase family.</text>
</comment>
<dbReference type="Pfam" id="PF00135">
    <property type="entry name" value="COesterase"/>
    <property type="match status" value="1"/>
</dbReference>
<dbReference type="EC" id="3.1.1.-" evidence="3"/>
<dbReference type="InterPro" id="IPR029058">
    <property type="entry name" value="AB_hydrolase_fold"/>
</dbReference>
<proteinExistence type="inferred from homology"/>
<feature type="domain" description="Carboxylesterase type B" evidence="4">
    <location>
        <begin position="57"/>
        <end position="498"/>
    </location>
</feature>
<evidence type="ECO:0000256" key="2">
    <source>
        <dbReference type="ARBA" id="ARBA00022801"/>
    </source>
</evidence>
<keyword evidence="2 3" id="KW-0378">Hydrolase</keyword>
<dbReference type="EMBL" id="KV875100">
    <property type="protein sequence ID" value="OIW26744.1"/>
    <property type="molecule type" value="Genomic_DNA"/>
</dbReference>
<evidence type="ECO:0000256" key="1">
    <source>
        <dbReference type="ARBA" id="ARBA00005964"/>
    </source>
</evidence>
<feature type="signal peptide" evidence="3">
    <location>
        <begin position="1"/>
        <end position="22"/>
    </location>
</feature>
<sequence length="567" mass="60602">MGLIRVLTAAVVAVGLAQEVLAGSFTLPEWPQPPGGSHPRCRTASTLTVDVGYAVYQGVQNRSSKLNVWKGIRYAAPPVGDLRWKEAIEPATNRTATLADTFGSTCPGVLPPGAPFFPGDSEDCLFLNVWAPENAKNLPVLVWIHGGGYGYGDGTQDMTEFINDNGNSFLVVSIQYRLGAFGFLSSDEVKSTGVVNAGILDQAFALSWVQSYISFFGGDPSRVTISGESAGGGSVMYHAMAGRGTLGTLLFKGAIASSPYLVPQYTYNDTVPTRRYYNFASAAGCPSSGEVLSCLRSKNTSTLQAANYQVGQLAASGMWYFLPVTDGAYIASLPSNQLLSSNPVNGLRLLVGNNAHEGDLFVPTNIATESDLLTWLAIEFATLPRASLLSILAQYPLSVSLTHQERANNIYAEAQFVCPSYWLADAFTSPPNSTTPNMRSRKAWHYQYSVPYASHGTDISAIFGPAGANQAAGVVQALRKAWGRFVTDDDPGVGFPVWKVGAGAEQVDFNQTGGTAVEVTSSWGVNVTEYRGPGLRADIKAVDAYAWEGGRGARCQFWRTLGAEILQ</sequence>
<evidence type="ECO:0000259" key="4">
    <source>
        <dbReference type="Pfam" id="PF00135"/>
    </source>
</evidence>
<dbReference type="InParanoid" id="A0A1J7JAF8"/>
<protein>
    <recommendedName>
        <fullName evidence="3">Carboxylic ester hydrolase</fullName>
        <ecNumber evidence="3">3.1.1.-</ecNumber>
    </recommendedName>
</protein>
<dbReference type="AlphaFoldDB" id="A0A1J7JAF8"/>
<dbReference type="InterPro" id="IPR019819">
    <property type="entry name" value="Carboxylesterase_B_CS"/>
</dbReference>
<evidence type="ECO:0000313" key="5">
    <source>
        <dbReference type="EMBL" id="OIW26744.1"/>
    </source>
</evidence>
<organism evidence="5 6">
    <name type="scientific">Coniochaeta ligniaria NRRL 30616</name>
    <dbReference type="NCBI Taxonomy" id="1408157"/>
    <lineage>
        <taxon>Eukaryota</taxon>
        <taxon>Fungi</taxon>
        <taxon>Dikarya</taxon>
        <taxon>Ascomycota</taxon>
        <taxon>Pezizomycotina</taxon>
        <taxon>Sordariomycetes</taxon>
        <taxon>Sordariomycetidae</taxon>
        <taxon>Coniochaetales</taxon>
        <taxon>Coniochaetaceae</taxon>
        <taxon>Coniochaeta</taxon>
    </lineage>
</organism>
<dbReference type="PROSITE" id="PS00122">
    <property type="entry name" value="CARBOXYLESTERASE_B_1"/>
    <property type="match status" value="1"/>
</dbReference>
<dbReference type="PROSITE" id="PS00941">
    <property type="entry name" value="CARBOXYLESTERASE_B_2"/>
    <property type="match status" value="1"/>
</dbReference>
<reference evidence="5 6" key="1">
    <citation type="submission" date="2016-10" db="EMBL/GenBank/DDBJ databases">
        <title>Draft genome sequence of Coniochaeta ligniaria NRRL30616, a lignocellulolytic fungus for bioabatement of inhibitors in plant biomass hydrolysates.</title>
        <authorList>
            <consortium name="DOE Joint Genome Institute"/>
            <person name="Jimenez D.J."/>
            <person name="Hector R.E."/>
            <person name="Riley R."/>
            <person name="Sun H."/>
            <person name="Grigoriev I.V."/>
            <person name="Van Elsas J.D."/>
            <person name="Nichols N.N."/>
        </authorList>
    </citation>
    <scope>NUCLEOTIDE SEQUENCE [LARGE SCALE GENOMIC DNA]</scope>
    <source>
        <strain evidence="5 6">NRRL 30616</strain>
    </source>
</reference>